<comment type="caution">
    <text evidence="3">The sequence shown here is derived from an EMBL/GenBank/DDBJ whole genome shotgun (WGS) entry which is preliminary data.</text>
</comment>
<dbReference type="InterPro" id="IPR050287">
    <property type="entry name" value="MTA/SAH_deaminase"/>
</dbReference>
<dbReference type="RefSeq" id="WP_372561133.1">
    <property type="nucleotide sequence ID" value="NZ_JBGOSP010000001.1"/>
</dbReference>
<evidence type="ECO:0000313" key="3">
    <source>
        <dbReference type="EMBL" id="MFA3835098.1"/>
    </source>
</evidence>
<dbReference type="SUPFAM" id="SSF51556">
    <property type="entry name" value="Metallo-dependent hydrolases"/>
    <property type="match status" value="1"/>
</dbReference>
<evidence type="ECO:0000256" key="1">
    <source>
        <dbReference type="ARBA" id="ARBA00022801"/>
    </source>
</evidence>
<name>A0ABV4S9U9_9ACTN</name>
<dbReference type="Proteomes" id="UP001571476">
    <property type="component" value="Unassembled WGS sequence"/>
</dbReference>
<protein>
    <submittedName>
        <fullName evidence="3">Chlorohydrolase family protein</fullName>
    </submittedName>
</protein>
<dbReference type="EMBL" id="JBGOSP010000001">
    <property type="protein sequence ID" value="MFA3835098.1"/>
    <property type="molecule type" value="Genomic_DNA"/>
</dbReference>
<evidence type="ECO:0000313" key="4">
    <source>
        <dbReference type="Proteomes" id="UP001571476"/>
    </source>
</evidence>
<proteinExistence type="predicted"/>
<dbReference type="NCBIfam" id="NF004801">
    <property type="entry name" value="PRK06151.1"/>
    <property type="match status" value="1"/>
</dbReference>
<dbReference type="Gene3D" id="2.30.40.10">
    <property type="entry name" value="Urease, subunit C, domain 1"/>
    <property type="match status" value="1"/>
</dbReference>
<keyword evidence="4" id="KW-1185">Reference proteome</keyword>
<dbReference type="Pfam" id="PF01979">
    <property type="entry name" value="Amidohydro_1"/>
    <property type="match status" value="1"/>
</dbReference>
<dbReference type="InterPro" id="IPR011059">
    <property type="entry name" value="Metal-dep_hydrolase_composite"/>
</dbReference>
<dbReference type="InterPro" id="IPR006680">
    <property type="entry name" value="Amidohydro-rel"/>
</dbReference>
<sequence length="490" mass="52785">MSMTTLVTASWVIAHDGSSHVEIADGAVLIDGDTIADVGARTELARHQADEHIDLGDAVITPGLIDLDALTDIDHLILDSWASPDLSSGFTWSTDYFTAPRAVFDAAQRRTVREYALTQLALHGVTSYMPIASEVHSDWAETFEDFVAMAEVSTKLGLRAFLGPSFRSGVNVIGTDGKRTVQFDEKAGRRGLADALRFLDHTSQLADPLVTGVLLPCRIETLTPDLLRDLARAAHERGALVRLHALQGMSERDFIQHTYGRTPLQLIAESGLLSDRLIVPHGVVLDVHPEVLGADTGDVAVLADAGVSIVHCPLTNARYAHNLHTFGAYRARGVNLCLGTDSFPPDLIRGIDVGTQVAKIQAGDLGQGHLAGYFEALWTGGASALHRPDLGRLAAGATADLAAFALDDFRMGVTEDPLRTLVLNGTARDAVLTMVAGKVVMRDGSIPGVDLPALRRAGQELFDVMRAAYPERDHRRRPVDELFPPVFPRG</sequence>
<feature type="domain" description="Amidohydrolase-related" evidence="2">
    <location>
        <begin position="81"/>
        <end position="440"/>
    </location>
</feature>
<dbReference type="PANTHER" id="PTHR43794">
    <property type="entry name" value="AMINOHYDROLASE SSNA-RELATED"/>
    <property type="match status" value="1"/>
</dbReference>
<organism evidence="3 4">
    <name type="scientific">Streptomyces aureus</name>
    <dbReference type="NCBI Taxonomy" id="193461"/>
    <lineage>
        <taxon>Bacteria</taxon>
        <taxon>Bacillati</taxon>
        <taxon>Actinomycetota</taxon>
        <taxon>Actinomycetes</taxon>
        <taxon>Kitasatosporales</taxon>
        <taxon>Streptomycetaceae</taxon>
        <taxon>Streptomyces</taxon>
    </lineage>
</organism>
<keyword evidence="1" id="KW-0378">Hydrolase</keyword>
<gene>
    <name evidence="3" type="ORF">ACEG43_02680</name>
</gene>
<dbReference type="SUPFAM" id="SSF51338">
    <property type="entry name" value="Composite domain of metallo-dependent hydrolases"/>
    <property type="match status" value="1"/>
</dbReference>
<dbReference type="Gene3D" id="3.20.20.140">
    <property type="entry name" value="Metal-dependent hydrolases"/>
    <property type="match status" value="1"/>
</dbReference>
<dbReference type="InterPro" id="IPR032466">
    <property type="entry name" value="Metal_Hydrolase"/>
</dbReference>
<dbReference type="PANTHER" id="PTHR43794:SF11">
    <property type="entry name" value="AMIDOHYDROLASE-RELATED DOMAIN-CONTAINING PROTEIN"/>
    <property type="match status" value="1"/>
</dbReference>
<reference evidence="3 4" key="1">
    <citation type="submission" date="2024-08" db="EMBL/GenBank/DDBJ databases">
        <title>Genome sequence of Streptomyces aureus CACIA-1.46HGO.</title>
        <authorList>
            <person name="Evangelista-Martinez Z."/>
        </authorList>
    </citation>
    <scope>NUCLEOTIDE SEQUENCE [LARGE SCALE GENOMIC DNA]</scope>
    <source>
        <strain evidence="3 4">CACIA-1.46HGO</strain>
    </source>
</reference>
<evidence type="ECO:0000259" key="2">
    <source>
        <dbReference type="Pfam" id="PF01979"/>
    </source>
</evidence>
<accession>A0ABV4S9U9</accession>